<dbReference type="EMBL" id="CP094358">
    <property type="protein sequence ID" value="UOB18126.1"/>
    <property type="molecule type" value="Genomic_DNA"/>
</dbReference>
<organism evidence="4 5">
    <name type="scientific">Abyssalbus ytuae</name>
    <dbReference type="NCBI Taxonomy" id="2926907"/>
    <lineage>
        <taxon>Bacteria</taxon>
        <taxon>Pseudomonadati</taxon>
        <taxon>Bacteroidota</taxon>
        <taxon>Flavobacteriia</taxon>
        <taxon>Flavobacteriales</taxon>
        <taxon>Flavobacteriaceae</taxon>
        <taxon>Abyssalbus</taxon>
    </lineage>
</organism>
<reference evidence="4" key="1">
    <citation type="submission" date="2022-03" db="EMBL/GenBank/DDBJ databases">
        <title>Description of Abyssus ytuae gen. nov., sp. nov., a novel member of the family Flavobacteriaceae isolated from the sediment of Mariana Trench.</title>
        <authorList>
            <person name="Zhang J."/>
            <person name="Xu X."/>
        </authorList>
    </citation>
    <scope>NUCLEOTIDE SEQUENCE</scope>
    <source>
        <strain evidence="4">MT3330</strain>
    </source>
</reference>
<dbReference type="PROSITE" id="PS50930">
    <property type="entry name" value="HTH_LYTTR"/>
    <property type="match status" value="1"/>
</dbReference>
<gene>
    <name evidence="4" type="ORF">MQE35_02225</name>
</gene>
<feature type="domain" description="HTH LytTR-type" evidence="3">
    <location>
        <begin position="146"/>
        <end position="253"/>
    </location>
</feature>
<dbReference type="AlphaFoldDB" id="A0A9E7A1R3"/>
<evidence type="ECO:0000259" key="2">
    <source>
        <dbReference type="PROSITE" id="PS50110"/>
    </source>
</evidence>
<feature type="domain" description="Response regulatory" evidence="2">
    <location>
        <begin position="2"/>
        <end position="115"/>
    </location>
</feature>
<keyword evidence="4" id="KW-0238">DNA-binding</keyword>
<dbReference type="InterPro" id="IPR011006">
    <property type="entry name" value="CheY-like_superfamily"/>
</dbReference>
<dbReference type="Pfam" id="PF00072">
    <property type="entry name" value="Response_reg"/>
    <property type="match status" value="1"/>
</dbReference>
<keyword evidence="5" id="KW-1185">Reference proteome</keyword>
<dbReference type="SUPFAM" id="SSF52172">
    <property type="entry name" value="CheY-like"/>
    <property type="match status" value="1"/>
</dbReference>
<dbReference type="Gene3D" id="2.40.50.1020">
    <property type="entry name" value="LytTr DNA-binding domain"/>
    <property type="match status" value="1"/>
</dbReference>
<dbReference type="PANTHER" id="PTHR37299">
    <property type="entry name" value="TRANSCRIPTIONAL REGULATOR-RELATED"/>
    <property type="match status" value="1"/>
</dbReference>
<accession>A0A9E7A1R3</accession>
<dbReference type="RefSeq" id="WP_255844107.1">
    <property type="nucleotide sequence ID" value="NZ_CP094358.1"/>
</dbReference>
<dbReference type="KEGG" id="fbm:MQE35_02225"/>
<sequence>MNVLIVEDEKKTAEFLKEIIENKPDYIVVNICDSIAATVSYIQKHQEKLDLIFLDIQLADGESFEIFNHIEIKVPVIFCTAYDEFVLKAFKYNGIDYILKPFKEHDIDHTLNKVHELKTSFLKKEILLNNGLKNLLSPKKTYQETFLVQFREKMVPVSVNDIAFIHLSFEIVTIYCFDGKKYPVIKTLDEIESSIDSSIFFRVNRQMIVNRYAVKEIIPYFNRKIIVTLQLPVPEKIIVSRLKVTPFKEWLENPD</sequence>
<dbReference type="PROSITE" id="PS50110">
    <property type="entry name" value="RESPONSE_REGULATORY"/>
    <property type="match status" value="1"/>
</dbReference>
<dbReference type="Proteomes" id="UP000831290">
    <property type="component" value="Chromosome"/>
</dbReference>
<evidence type="ECO:0000256" key="1">
    <source>
        <dbReference type="PROSITE-ProRule" id="PRU00169"/>
    </source>
</evidence>
<name>A0A9E7A1R3_9FLAO</name>
<evidence type="ECO:0000313" key="4">
    <source>
        <dbReference type="EMBL" id="UOB18126.1"/>
    </source>
</evidence>
<evidence type="ECO:0000313" key="5">
    <source>
        <dbReference type="Proteomes" id="UP000831290"/>
    </source>
</evidence>
<protein>
    <submittedName>
        <fullName evidence="4">LytTR family DNA-binding domain-containing protein</fullName>
    </submittedName>
</protein>
<dbReference type="InterPro" id="IPR001789">
    <property type="entry name" value="Sig_transdc_resp-reg_receiver"/>
</dbReference>
<dbReference type="GO" id="GO:0000156">
    <property type="term" value="F:phosphorelay response regulator activity"/>
    <property type="evidence" value="ECO:0007669"/>
    <property type="project" value="InterPro"/>
</dbReference>
<feature type="modified residue" description="4-aspartylphosphate" evidence="1">
    <location>
        <position position="55"/>
    </location>
</feature>
<dbReference type="Gene3D" id="3.40.50.2300">
    <property type="match status" value="1"/>
</dbReference>
<dbReference type="SMART" id="SM00850">
    <property type="entry name" value="LytTR"/>
    <property type="match status" value="1"/>
</dbReference>
<dbReference type="PANTHER" id="PTHR37299:SF1">
    <property type="entry name" value="STAGE 0 SPORULATION PROTEIN A HOMOLOG"/>
    <property type="match status" value="1"/>
</dbReference>
<dbReference type="GO" id="GO:0003677">
    <property type="term" value="F:DNA binding"/>
    <property type="evidence" value="ECO:0007669"/>
    <property type="project" value="UniProtKB-KW"/>
</dbReference>
<dbReference type="SMART" id="SM00448">
    <property type="entry name" value="REC"/>
    <property type="match status" value="1"/>
</dbReference>
<evidence type="ECO:0000259" key="3">
    <source>
        <dbReference type="PROSITE" id="PS50930"/>
    </source>
</evidence>
<proteinExistence type="predicted"/>
<dbReference type="Pfam" id="PF04397">
    <property type="entry name" value="LytTR"/>
    <property type="match status" value="1"/>
</dbReference>
<dbReference type="InterPro" id="IPR007492">
    <property type="entry name" value="LytTR_DNA-bd_dom"/>
</dbReference>
<keyword evidence="1" id="KW-0597">Phosphoprotein</keyword>
<dbReference type="InterPro" id="IPR046947">
    <property type="entry name" value="LytR-like"/>
</dbReference>